<proteinExistence type="predicted"/>
<comment type="caution">
    <text evidence="1">The sequence shown here is derived from an EMBL/GenBank/DDBJ whole genome shotgun (WGS) entry which is preliminary data.</text>
</comment>
<protein>
    <submittedName>
        <fullName evidence="1">Uncharacterized protein</fullName>
    </submittedName>
</protein>
<dbReference type="AlphaFoldDB" id="E6QKL7"/>
<dbReference type="EMBL" id="CABQ01000141">
    <property type="protein sequence ID" value="CBI07787.1"/>
    <property type="molecule type" value="Genomic_DNA"/>
</dbReference>
<accession>E6QKL7</accession>
<gene>
    <name evidence="1" type="ORF">CARN6_1174</name>
</gene>
<name>E6QKL7_9ZZZZ</name>
<organism evidence="1">
    <name type="scientific">mine drainage metagenome</name>
    <dbReference type="NCBI Taxonomy" id="410659"/>
    <lineage>
        <taxon>unclassified sequences</taxon>
        <taxon>metagenomes</taxon>
        <taxon>ecological metagenomes</taxon>
    </lineage>
</organism>
<reference evidence="1" key="1">
    <citation type="submission" date="2009-10" db="EMBL/GenBank/DDBJ databases">
        <title>Diversity of trophic interactions inside an arsenic-rich microbial ecosystem.</title>
        <authorList>
            <person name="Bertin P.N."/>
            <person name="Heinrich-Salmeron A."/>
            <person name="Pelletier E."/>
            <person name="Goulhen-Chollet F."/>
            <person name="Arsene-Ploetze F."/>
            <person name="Gallien S."/>
            <person name="Calteau A."/>
            <person name="Vallenet D."/>
            <person name="Casiot C."/>
            <person name="Chane-Woon-Ming B."/>
            <person name="Giloteaux L."/>
            <person name="Barakat M."/>
            <person name="Bonnefoy V."/>
            <person name="Bruneel O."/>
            <person name="Chandler M."/>
            <person name="Cleiss J."/>
            <person name="Duran R."/>
            <person name="Elbaz-Poulichet F."/>
            <person name="Fonknechten N."/>
            <person name="Lauga B."/>
            <person name="Mornico D."/>
            <person name="Ortet P."/>
            <person name="Schaeffer C."/>
            <person name="Siguier P."/>
            <person name="Alexander Thil Smith A."/>
            <person name="Van Dorsselaer A."/>
            <person name="Weissenbach J."/>
            <person name="Medigue C."/>
            <person name="Le Paslier D."/>
        </authorList>
    </citation>
    <scope>NUCLEOTIDE SEQUENCE</scope>
</reference>
<sequence>MTAFFDCRKQSCGSNANLRENLCGESLARLLENTNTMWSILAADQVEGSVTAAIRRGANLTDIRRDKTRMRTENSRCST</sequence>
<evidence type="ECO:0000313" key="1">
    <source>
        <dbReference type="EMBL" id="CBI07787.1"/>
    </source>
</evidence>